<organism evidence="2">
    <name type="scientific">Zea mays</name>
    <name type="common">Maize</name>
    <dbReference type="NCBI Taxonomy" id="4577"/>
    <lineage>
        <taxon>Eukaryota</taxon>
        <taxon>Viridiplantae</taxon>
        <taxon>Streptophyta</taxon>
        <taxon>Embryophyta</taxon>
        <taxon>Tracheophyta</taxon>
        <taxon>Spermatophyta</taxon>
        <taxon>Magnoliopsida</taxon>
        <taxon>Liliopsida</taxon>
        <taxon>Poales</taxon>
        <taxon>Poaceae</taxon>
        <taxon>PACMAD clade</taxon>
        <taxon>Panicoideae</taxon>
        <taxon>Andropogonodae</taxon>
        <taxon>Andropogoneae</taxon>
        <taxon>Tripsacinae</taxon>
        <taxon>Zea</taxon>
    </lineage>
</organism>
<dbReference type="AlphaFoldDB" id="C4J1L6"/>
<evidence type="ECO:0000256" key="1">
    <source>
        <dbReference type="SAM" id="MobiDB-lite"/>
    </source>
</evidence>
<feature type="compositionally biased region" description="Polar residues" evidence="1">
    <location>
        <begin position="17"/>
        <end position="26"/>
    </location>
</feature>
<reference evidence="2" key="2">
    <citation type="submission" date="2012-06" db="EMBL/GenBank/DDBJ databases">
        <authorList>
            <person name="Yu Y."/>
            <person name="Currie J."/>
            <person name="Lomeli R."/>
            <person name="Angelova A."/>
            <person name="Collura K."/>
            <person name="Wissotski M."/>
            <person name="Campos D."/>
            <person name="Kudrna D."/>
            <person name="Golser W."/>
            <person name="Ashely E."/>
            <person name="Descour A."/>
            <person name="Fernandes J."/>
            <person name="Soderlund C."/>
            <person name="Walbot V."/>
        </authorList>
    </citation>
    <scope>NUCLEOTIDE SEQUENCE</scope>
    <source>
        <strain evidence="2">B73</strain>
    </source>
</reference>
<sequence length="80" mass="8670">MGHEGGYASSRKMATTRKGTPNSSRSACPRDHKASHDNSPPLTCHRPAPPPRPRTPPRRQSRPGTAGTPTRGRSCCSRPR</sequence>
<name>C4J1L6_MAIZE</name>
<accession>C4J1L6</accession>
<protein>
    <submittedName>
        <fullName evidence="2">Uncharacterized protein</fullName>
    </submittedName>
</protein>
<feature type="region of interest" description="Disordered" evidence="1">
    <location>
        <begin position="1"/>
        <end position="80"/>
    </location>
</feature>
<reference evidence="2" key="1">
    <citation type="journal article" date="2009" name="PLoS Genet.">
        <title>Sequencing, mapping, and analysis of 27,455 maize full-length cDNAs.</title>
        <authorList>
            <person name="Soderlund C."/>
            <person name="Descour A."/>
            <person name="Kudrna D."/>
            <person name="Bomhoff M."/>
            <person name="Boyd L."/>
            <person name="Currie J."/>
            <person name="Angelova A."/>
            <person name="Collura K."/>
            <person name="Wissotski M."/>
            <person name="Ashley E."/>
            <person name="Morrow D."/>
            <person name="Fernandes J."/>
            <person name="Walbot V."/>
            <person name="Yu Y."/>
        </authorList>
    </citation>
    <scope>NUCLEOTIDE SEQUENCE</scope>
    <source>
        <strain evidence="2">B73</strain>
    </source>
</reference>
<proteinExistence type="evidence at transcript level"/>
<dbReference type="EMBL" id="BT084713">
    <property type="protein sequence ID" value="ACR35066.1"/>
    <property type="molecule type" value="mRNA"/>
</dbReference>
<evidence type="ECO:0000313" key="2">
    <source>
        <dbReference type="EMBL" id="ACR35066.1"/>
    </source>
</evidence>